<dbReference type="RefSeq" id="WP_162441751.1">
    <property type="nucleotide sequence ID" value="NZ_CP048222.1"/>
</dbReference>
<sequence>MLVYFSVTNFKAFKAEITFSLVAKNYSKGKPAAAVHPVSELKIDLLKSAAILGANGSGKSKLLEALLCMKQLVMGASEKAGTKIEPVPFQWHTETQHSPTEFEVTFIHTKELFRYGFAIKQGIVIEEWLYHRGKTKEVEVFYRKGQKFNIHARSFSKGKRLAKEGFIRENALLLSVAAQFNEQLATKVLSWFTNVHILFQTETLAHLPSNTDKQAQEKRLAFLQAADTGIEAVNFTDPSQAGTTHKLSSLVITHRKYDANNQPVGDTPLSMEEESLGTKKLAVLAEALLATLEQGSILVIDDLDAYLHPNLVIEIVSLFHNHAFNPHHAQLIFTTHASSLLQAELLRKDQIYFTEKDVYGVARLFSLAHFKDERKKANFQQRYLQGYYGAIPSLDQFDHMIATQVLEK</sequence>
<evidence type="ECO:0000313" key="2">
    <source>
        <dbReference type="EMBL" id="QHT65670.1"/>
    </source>
</evidence>
<proteinExistence type="predicted"/>
<keyword evidence="3" id="KW-1185">Reference proteome</keyword>
<dbReference type="Pfam" id="PF13304">
    <property type="entry name" value="AAA_21"/>
    <property type="match status" value="1"/>
</dbReference>
<evidence type="ECO:0000313" key="3">
    <source>
        <dbReference type="Proteomes" id="UP000480178"/>
    </source>
</evidence>
<evidence type="ECO:0000259" key="1">
    <source>
        <dbReference type="Pfam" id="PF13304"/>
    </source>
</evidence>
<feature type="domain" description="ATPase AAA-type core" evidence="1">
    <location>
        <begin position="49"/>
        <end position="340"/>
    </location>
</feature>
<dbReference type="Gene3D" id="3.40.50.300">
    <property type="entry name" value="P-loop containing nucleotide triphosphate hydrolases"/>
    <property type="match status" value="1"/>
</dbReference>
<organism evidence="2 3">
    <name type="scientific">Rhodocytophaga rosea</name>
    <dbReference type="NCBI Taxonomy" id="2704465"/>
    <lineage>
        <taxon>Bacteria</taxon>
        <taxon>Pseudomonadati</taxon>
        <taxon>Bacteroidota</taxon>
        <taxon>Cytophagia</taxon>
        <taxon>Cytophagales</taxon>
        <taxon>Rhodocytophagaceae</taxon>
        <taxon>Rhodocytophaga</taxon>
    </lineage>
</organism>
<name>A0A6C0GD97_9BACT</name>
<dbReference type="InterPro" id="IPR003959">
    <property type="entry name" value="ATPase_AAA_core"/>
</dbReference>
<dbReference type="InterPro" id="IPR027417">
    <property type="entry name" value="P-loop_NTPase"/>
</dbReference>
<dbReference type="AlphaFoldDB" id="A0A6C0GD97"/>
<dbReference type="EMBL" id="CP048222">
    <property type="protein sequence ID" value="QHT65670.1"/>
    <property type="molecule type" value="Genomic_DNA"/>
</dbReference>
<dbReference type="GO" id="GO:0016887">
    <property type="term" value="F:ATP hydrolysis activity"/>
    <property type="evidence" value="ECO:0007669"/>
    <property type="project" value="InterPro"/>
</dbReference>
<dbReference type="GO" id="GO:0005524">
    <property type="term" value="F:ATP binding"/>
    <property type="evidence" value="ECO:0007669"/>
    <property type="project" value="InterPro"/>
</dbReference>
<dbReference type="Proteomes" id="UP000480178">
    <property type="component" value="Chromosome"/>
</dbReference>
<dbReference type="PANTHER" id="PTHR40396:SF1">
    <property type="entry name" value="ATPASE AAA-TYPE CORE DOMAIN-CONTAINING PROTEIN"/>
    <property type="match status" value="1"/>
</dbReference>
<protein>
    <submittedName>
        <fullName evidence="2">AAA family ATPase</fullName>
    </submittedName>
</protein>
<accession>A0A6C0GD97</accession>
<dbReference type="PANTHER" id="PTHR40396">
    <property type="entry name" value="ATPASE-LIKE PROTEIN"/>
    <property type="match status" value="1"/>
</dbReference>
<gene>
    <name evidence="2" type="ORF">GXP67_02805</name>
</gene>
<dbReference type="SUPFAM" id="SSF52540">
    <property type="entry name" value="P-loop containing nucleoside triphosphate hydrolases"/>
    <property type="match status" value="1"/>
</dbReference>
<dbReference type="KEGG" id="rhoz:GXP67_02805"/>
<reference evidence="2 3" key="1">
    <citation type="submission" date="2020-01" db="EMBL/GenBank/DDBJ databases">
        <authorList>
            <person name="Kim M.K."/>
        </authorList>
    </citation>
    <scope>NUCLEOTIDE SEQUENCE [LARGE SCALE GENOMIC DNA]</scope>
    <source>
        <strain evidence="2 3">172606-1</strain>
    </source>
</reference>